<proteinExistence type="predicted"/>
<sequence>MSQNANDNAPSSKALEEKLAQIDGRLDGLEHSLRQLMTTTRVMAETQAKGIAQIERSMQQLLIPLHISLSKLKSTTQLVSRNVYRGPREVIRVIFLVHNVETWNALDEIYRLMLEHERFEPVVVTLKRDFLNAQRFGQEEINYNGLMQLGIKPIRFNSNDPVEELELLKLMNPDIIFRQAPWDISIQPEFRYNEINFAKVCMVPYGFGSVAMQDEHYNHHFMRNCWRIYAESPLALDRARDFIFDSNMVVAGTPKFDQIIRAKSEAAWPLPIGPDKIRIIWAPHHSMTADWLNFSTFRSNYKHFLQLARECPHLDIVFKPHPALLEKVVAYGFMTQPDLRSYLEEFLALPNTAMVTNGDYAPLFWGSDILITDGIGFFGEYMVTGKPIIWTENPGHFPFNPIGEMLQEGMYRAGDFEAVVGYLEQLCVEKQDPLKEKREEIIKRLLPRPEGSAQFIVNDLLNEMDKL</sequence>
<comment type="caution">
    <text evidence="1">The sequence shown here is derived from an EMBL/GenBank/DDBJ whole genome shotgun (WGS) entry which is preliminary data.</text>
</comment>
<dbReference type="Gene3D" id="3.40.50.12580">
    <property type="match status" value="1"/>
</dbReference>
<evidence type="ECO:0000313" key="2">
    <source>
        <dbReference type="Proteomes" id="UP000006772"/>
    </source>
</evidence>
<accession>A0AAI9N5V3</accession>
<dbReference type="Proteomes" id="UP000006772">
    <property type="component" value="Unassembled WGS sequence"/>
</dbReference>
<dbReference type="EMBL" id="AEEC02000001">
    <property type="protein sequence ID" value="EOA06804.1"/>
    <property type="molecule type" value="Genomic_DNA"/>
</dbReference>
<gene>
    <name evidence="1" type="ORF">HFRIS_000785</name>
</gene>
<dbReference type="InterPro" id="IPR007554">
    <property type="entry name" value="Glycerophosphate_synth"/>
</dbReference>
<evidence type="ECO:0008006" key="3">
    <source>
        <dbReference type="Google" id="ProtNLM"/>
    </source>
</evidence>
<dbReference type="Pfam" id="PF04464">
    <property type="entry name" value="Glyphos_transf"/>
    <property type="match status" value="1"/>
</dbReference>
<organism evidence="1 2">
    <name type="scientific">Herbaspirillum frisingense GSF30</name>
    <dbReference type="NCBI Taxonomy" id="864073"/>
    <lineage>
        <taxon>Bacteria</taxon>
        <taxon>Pseudomonadati</taxon>
        <taxon>Pseudomonadota</taxon>
        <taxon>Betaproteobacteria</taxon>
        <taxon>Burkholderiales</taxon>
        <taxon>Oxalobacteraceae</taxon>
        <taxon>Herbaspirillum</taxon>
    </lineage>
</organism>
<reference evidence="1 2" key="1">
    <citation type="journal article" date="2013" name="Front. Microbiol.">
        <title>The genome of the endophytic bacterium H. frisingense GSF30(T) identifies diverse strategies in the Herbaspirillum genus to interact with plants.</title>
        <authorList>
            <person name="Straub D."/>
            <person name="Rothballer M."/>
            <person name="Hartmann A."/>
            <person name="Ludewig U."/>
        </authorList>
    </citation>
    <scope>NUCLEOTIDE SEQUENCE [LARGE SCALE GENOMIC DNA]</scope>
    <source>
        <strain evidence="1 2">GSF30</strain>
    </source>
</reference>
<dbReference type="InterPro" id="IPR043148">
    <property type="entry name" value="TagF_C"/>
</dbReference>
<name>A0AAI9N5V3_9BURK</name>
<dbReference type="SUPFAM" id="SSF53756">
    <property type="entry name" value="UDP-Glycosyltransferase/glycogen phosphorylase"/>
    <property type="match status" value="1"/>
</dbReference>
<dbReference type="AlphaFoldDB" id="A0AAI9N5V3"/>
<dbReference type="GO" id="GO:0047355">
    <property type="term" value="F:CDP-glycerol glycerophosphotransferase activity"/>
    <property type="evidence" value="ECO:0007669"/>
    <property type="project" value="InterPro"/>
</dbReference>
<evidence type="ECO:0000313" key="1">
    <source>
        <dbReference type="EMBL" id="EOA06804.1"/>
    </source>
</evidence>
<protein>
    <recommendedName>
        <fullName evidence="3">CDP-glycerol--glycerophosphate glycerophosphotransferase</fullName>
    </recommendedName>
</protein>
<dbReference type="GO" id="GO:0016020">
    <property type="term" value="C:membrane"/>
    <property type="evidence" value="ECO:0007669"/>
    <property type="project" value="InterPro"/>
</dbReference>
<dbReference type="RefSeq" id="WP_006461283.1">
    <property type="nucleotide sequence ID" value="NZ_AEEC02000001.1"/>
</dbReference>